<evidence type="ECO:0000256" key="1">
    <source>
        <dbReference type="SAM" id="MobiDB-lite"/>
    </source>
</evidence>
<accession>A0AAV9VH29</accession>
<protein>
    <submittedName>
        <fullName evidence="2">Uncharacterized protein</fullName>
    </submittedName>
</protein>
<keyword evidence="3" id="KW-1185">Reference proteome</keyword>
<gene>
    <name evidence="2" type="ORF">TWF730_005040</name>
</gene>
<dbReference type="AlphaFoldDB" id="A0AAV9VH29"/>
<organism evidence="2 3">
    <name type="scientific">Orbilia blumenaviensis</name>
    <dbReference type="NCBI Taxonomy" id="1796055"/>
    <lineage>
        <taxon>Eukaryota</taxon>
        <taxon>Fungi</taxon>
        <taxon>Dikarya</taxon>
        <taxon>Ascomycota</taxon>
        <taxon>Pezizomycotina</taxon>
        <taxon>Orbiliomycetes</taxon>
        <taxon>Orbiliales</taxon>
        <taxon>Orbiliaceae</taxon>
        <taxon>Orbilia</taxon>
    </lineage>
</organism>
<comment type="caution">
    <text evidence="2">The sequence shown here is derived from an EMBL/GenBank/DDBJ whole genome shotgun (WGS) entry which is preliminary data.</text>
</comment>
<evidence type="ECO:0000313" key="3">
    <source>
        <dbReference type="Proteomes" id="UP001373714"/>
    </source>
</evidence>
<name>A0AAV9VH29_9PEZI</name>
<proteinExistence type="predicted"/>
<dbReference type="Proteomes" id="UP001373714">
    <property type="component" value="Unassembled WGS sequence"/>
</dbReference>
<evidence type="ECO:0000313" key="2">
    <source>
        <dbReference type="EMBL" id="KAK6361305.1"/>
    </source>
</evidence>
<dbReference type="EMBL" id="JAVHNS010000002">
    <property type="protein sequence ID" value="KAK6361305.1"/>
    <property type="molecule type" value="Genomic_DNA"/>
</dbReference>
<sequence>MISRPKYRCQILFVIVFIYQYVLPSWSIPLSQGPESPQTQYFNPDVEQSQQAKGATSEVSMPVAPMLPRLNGPNGLGITHDVPDSVKPIRRGKTNESEPLINKSVRLKATGLGSSDGTLSPRSPATEELYSLDTKLYCMNPTLIVGISERSYELSDTYGLGSRYYVNWDELLRSTPADMLEIYILSKIDRCKECMCEIGPDGYTGNLKADPLSNFCATQREANICQLIYGCRCGREMKLEKAKGGFPLTHSGRSKPGAFFETAFDTDAPGSPAGTEETLPPGDHAESGMQDIYHEREGIPTRENLQNWRILDPSTREPYFLEGPTKGPNPYWRLPIDIGSSRTGYRGILATGGRGYKGHFWKRENLDIGTPDRSPMAQK</sequence>
<reference evidence="2 3" key="1">
    <citation type="submission" date="2019-10" db="EMBL/GenBank/DDBJ databases">
        <authorList>
            <person name="Palmer J.M."/>
        </authorList>
    </citation>
    <scope>NUCLEOTIDE SEQUENCE [LARGE SCALE GENOMIC DNA]</scope>
    <source>
        <strain evidence="2 3">TWF730</strain>
    </source>
</reference>
<feature type="compositionally biased region" description="Polar residues" evidence="1">
    <location>
        <begin position="33"/>
        <end position="59"/>
    </location>
</feature>
<feature type="region of interest" description="Disordered" evidence="1">
    <location>
        <begin position="33"/>
        <end position="95"/>
    </location>
</feature>